<dbReference type="EMBL" id="MCFL01000017">
    <property type="protein sequence ID" value="ORZ36484.1"/>
    <property type="molecule type" value="Genomic_DNA"/>
</dbReference>
<protein>
    <submittedName>
        <fullName evidence="2">Uncharacterized protein</fullName>
    </submittedName>
</protein>
<sequence>MPIEGGGPVVLDLEHAMLYIIALAAFFSRHTTASLVTIKTTKVKYVKVDVGEDAATRTPWFSPLYRIISYHMETRLTEAQRWDAEGVLALLQPAGGIDYQDPESFAACRFATKNEVRQRPQFKFMGEDGNGKQIPAGDVQAMMSVLAPLLRTVVEDGRVGNHRVCRHLIWRQRLVDKDGKVQVGHFAEGTVACSAHMEDEQVEELVDDEAGYLERLFALPEDIPAIVLGAEKMAAKAIVEGEGGQEDEEEGGADGEDDGDSAHAGLVSGSGKKGKGKAASRKRKAAQPAVPKTVKKRKVATLSEEAVALRRSQRAQASSSSTRPVDEGEEEEEEAEDLMDVDE</sequence>
<dbReference type="AlphaFoldDB" id="A0A1Y2HRA6"/>
<gene>
    <name evidence="2" type="ORF">BCR44DRAFT_88644</name>
</gene>
<evidence type="ECO:0000313" key="2">
    <source>
        <dbReference type="EMBL" id="ORZ36484.1"/>
    </source>
</evidence>
<organism evidence="2 3">
    <name type="scientific">Catenaria anguillulae PL171</name>
    <dbReference type="NCBI Taxonomy" id="765915"/>
    <lineage>
        <taxon>Eukaryota</taxon>
        <taxon>Fungi</taxon>
        <taxon>Fungi incertae sedis</taxon>
        <taxon>Blastocladiomycota</taxon>
        <taxon>Blastocladiomycetes</taxon>
        <taxon>Blastocladiales</taxon>
        <taxon>Catenariaceae</taxon>
        <taxon>Catenaria</taxon>
    </lineage>
</organism>
<evidence type="ECO:0000256" key="1">
    <source>
        <dbReference type="SAM" id="MobiDB-lite"/>
    </source>
</evidence>
<proteinExistence type="predicted"/>
<feature type="compositionally biased region" description="Basic residues" evidence="1">
    <location>
        <begin position="272"/>
        <end position="285"/>
    </location>
</feature>
<feature type="compositionally biased region" description="Acidic residues" evidence="1">
    <location>
        <begin position="327"/>
        <end position="343"/>
    </location>
</feature>
<name>A0A1Y2HRA6_9FUNG</name>
<accession>A0A1Y2HRA6</accession>
<comment type="caution">
    <text evidence="2">The sequence shown here is derived from an EMBL/GenBank/DDBJ whole genome shotgun (WGS) entry which is preliminary data.</text>
</comment>
<feature type="compositionally biased region" description="Acidic residues" evidence="1">
    <location>
        <begin position="243"/>
        <end position="259"/>
    </location>
</feature>
<reference evidence="2 3" key="1">
    <citation type="submission" date="2016-07" db="EMBL/GenBank/DDBJ databases">
        <title>Pervasive Adenine N6-methylation of Active Genes in Fungi.</title>
        <authorList>
            <consortium name="DOE Joint Genome Institute"/>
            <person name="Mondo S.J."/>
            <person name="Dannebaum R.O."/>
            <person name="Kuo R.C."/>
            <person name="Labutti K."/>
            <person name="Haridas S."/>
            <person name="Kuo A."/>
            <person name="Salamov A."/>
            <person name="Ahrendt S.R."/>
            <person name="Lipzen A."/>
            <person name="Sullivan W."/>
            <person name="Andreopoulos W.B."/>
            <person name="Clum A."/>
            <person name="Lindquist E."/>
            <person name="Daum C."/>
            <person name="Ramamoorthy G.K."/>
            <person name="Gryganskyi A."/>
            <person name="Culley D."/>
            <person name="Magnuson J.K."/>
            <person name="James T.Y."/>
            <person name="O'Malley M.A."/>
            <person name="Stajich J.E."/>
            <person name="Spatafora J.W."/>
            <person name="Visel A."/>
            <person name="Grigoriev I.V."/>
        </authorList>
    </citation>
    <scope>NUCLEOTIDE SEQUENCE [LARGE SCALE GENOMIC DNA]</scope>
    <source>
        <strain evidence="2 3">PL171</strain>
    </source>
</reference>
<dbReference type="Proteomes" id="UP000193411">
    <property type="component" value="Unassembled WGS sequence"/>
</dbReference>
<feature type="region of interest" description="Disordered" evidence="1">
    <location>
        <begin position="240"/>
        <end position="343"/>
    </location>
</feature>
<evidence type="ECO:0000313" key="3">
    <source>
        <dbReference type="Proteomes" id="UP000193411"/>
    </source>
</evidence>
<keyword evidence="3" id="KW-1185">Reference proteome</keyword>